<comment type="subcellular location">
    <subcellularLocation>
        <location evidence="1">Cytoplasmic granule</location>
    </subcellularLocation>
</comment>
<accession>A0A8D0NFH1</accession>
<evidence type="ECO:0000256" key="3">
    <source>
        <dbReference type="ARBA" id="ARBA00022737"/>
    </source>
</evidence>
<keyword evidence="2" id="KW-0963">Cytoplasm</keyword>
<feature type="repeat" description="Pumilio" evidence="5">
    <location>
        <begin position="663"/>
        <end position="698"/>
    </location>
</feature>
<feature type="compositionally biased region" description="Low complexity" evidence="6">
    <location>
        <begin position="190"/>
        <end position="202"/>
    </location>
</feature>
<evidence type="ECO:0000256" key="4">
    <source>
        <dbReference type="ARBA" id="ARBA00022884"/>
    </source>
</evidence>
<evidence type="ECO:0000259" key="7">
    <source>
        <dbReference type="PROSITE" id="PS50303"/>
    </source>
</evidence>
<evidence type="ECO:0000313" key="8">
    <source>
        <dbReference type="Ensembl" id="ENSSSCP00015017686.1"/>
    </source>
</evidence>
<evidence type="ECO:0000256" key="1">
    <source>
        <dbReference type="ARBA" id="ARBA00004463"/>
    </source>
</evidence>
<feature type="region of interest" description="Disordered" evidence="6">
    <location>
        <begin position="470"/>
        <end position="532"/>
    </location>
</feature>
<organism evidence="8 9">
    <name type="scientific">Sus scrofa</name>
    <name type="common">Pig</name>
    <dbReference type="NCBI Taxonomy" id="9823"/>
    <lineage>
        <taxon>Eukaryota</taxon>
        <taxon>Metazoa</taxon>
        <taxon>Chordata</taxon>
        <taxon>Craniata</taxon>
        <taxon>Vertebrata</taxon>
        <taxon>Euteleostomi</taxon>
        <taxon>Mammalia</taxon>
        <taxon>Eutheria</taxon>
        <taxon>Laurasiatheria</taxon>
        <taxon>Artiodactyla</taxon>
        <taxon>Suina</taxon>
        <taxon>Suidae</taxon>
        <taxon>Sus</taxon>
    </lineage>
</organism>
<dbReference type="PANTHER" id="PTHR12537:SF52">
    <property type="entry name" value="PUMILIO HOMOLOG 2"/>
    <property type="match status" value="1"/>
</dbReference>
<dbReference type="PANTHER" id="PTHR12537">
    <property type="entry name" value="RNA BINDING PROTEIN PUMILIO-RELATED"/>
    <property type="match status" value="1"/>
</dbReference>
<dbReference type="PROSITE" id="PS50303">
    <property type="entry name" value="PUM_HD"/>
    <property type="match status" value="1"/>
</dbReference>
<dbReference type="GO" id="GO:0003723">
    <property type="term" value="F:RNA binding"/>
    <property type="evidence" value="ECO:0007669"/>
    <property type="project" value="UniProtKB-KW"/>
</dbReference>
<name>A0A8D0NFH1_PIG</name>
<dbReference type="Gene3D" id="1.25.10.10">
    <property type="entry name" value="Leucine-rich Repeat Variant"/>
    <property type="match status" value="1"/>
</dbReference>
<evidence type="ECO:0000313" key="9">
    <source>
        <dbReference type="Proteomes" id="UP000694726"/>
    </source>
</evidence>
<feature type="region of interest" description="Disordered" evidence="6">
    <location>
        <begin position="106"/>
        <end position="204"/>
    </location>
</feature>
<dbReference type="Proteomes" id="UP000694723">
    <property type="component" value="Unplaced"/>
</dbReference>
<evidence type="ECO:0000256" key="5">
    <source>
        <dbReference type="PROSITE-ProRule" id="PRU00317"/>
    </source>
</evidence>
<sequence>MNHDFQALALESRGMGELLPTKKFWEPDDSTKDGQKGIFLGDDEWRETAWGTSHHSMSQPIMVQRRSGQGFHGNSEVNAILSPRSESGGLGVSMVEYVLSSSPADKLDSRFRKGTFGTRDAETDGPEKGDQKGKASPFEEDQNRDLKQGDDDDSKINGRGLPNGMDADCKDFNRTPGSRQASPTEVVERLGPNTNPPEGLGPLPNPTANKPLVEEFSNPETQNLDAMEQVGLDSLQFDYPGNQVPMDSSGATVGLFDYNSQQQLFQRTNALTVQQLTAAQQQQYALATAQQPHIAGVFSAGLAPAAFVPNPYIISAAPPGTDPYTAAGLAAAATLAANLFQQQAAAAANNTANQQAASQAQPGQQQVLRAGAGQRPLTPNQGQQGQQAESLAAANPTLAFGQGLATGMPGYQVLAPTAYYDQTGALVVGPGARTGLGAPVRLMAPTPVLISSAAAQAAAAAAGGTANSLTGSTNGLFRPIGTQPPPQQQQQQQPSTNLQSNSFYGSTSLTNSSQSSSLFSHGPGQPGSTSLGFGSSSSLGAAIGSALSGFGSSGGLTNGSGRYISAAPGAEAKYRSASSTSSLFSSSSQLFPPSRLRYNRSDIMPSGRSRLLEDFRNNRFPNLQLRDLIGHIVEFSQDQHGSRFIQQKLERATPAERQMVFNEILQAAYQLMTDVFGNYVIQKFFEFGSLDQKLALATRIRGHVLPLALQMYGCRVIQKALESISSDQQVISEMVKELDGHVLKCVKDQNGNHVVQKCIECVQPQSLQFIIDAFKGQVFVLSTHPYGCRVIQRILEHCTAEQTLPILEELHQHTEQLVQDQYGNYVIQHVLEHGRPEDKSKIVSEIRGKVLALSQHKFASNVVEKCVTHASRAERALLIDEVCCQNDGPHSALYTMMKDQYANYVVQKMIDMAEPAQRKIIMHKIRPHITTLRKYTYGKHILAKLEKYYLKNSPDLGPIGGPPNGML</sequence>
<feature type="compositionally biased region" description="Basic and acidic residues" evidence="6">
    <location>
        <begin position="119"/>
        <end position="133"/>
    </location>
</feature>
<dbReference type="InterPro" id="IPR033133">
    <property type="entry name" value="PUM-HD"/>
</dbReference>
<dbReference type="Ensembl" id="ENSSSCT00015044730.1">
    <property type="protein sequence ID" value="ENSSSCP00015017686.1"/>
    <property type="gene ID" value="ENSSSCG00015033720.1"/>
</dbReference>
<gene>
    <name evidence="8" type="primary">PUM2</name>
</gene>
<dbReference type="Ensembl" id="ENSSSCT00060043476.1">
    <property type="protein sequence ID" value="ENSSSCP00060018520.1"/>
    <property type="gene ID" value="ENSSSCG00060032084.1"/>
</dbReference>
<dbReference type="PROSITE" id="PS50302">
    <property type="entry name" value="PUM"/>
    <property type="match status" value="8"/>
</dbReference>
<dbReference type="Pfam" id="PF00806">
    <property type="entry name" value="PUF"/>
    <property type="match status" value="8"/>
</dbReference>
<dbReference type="InterPro" id="IPR016024">
    <property type="entry name" value="ARM-type_fold"/>
</dbReference>
<dbReference type="SUPFAM" id="SSF48371">
    <property type="entry name" value="ARM repeat"/>
    <property type="match status" value="1"/>
</dbReference>
<dbReference type="FunFam" id="1.25.10.10:FF:000004">
    <property type="entry name" value="Pumilio homolog 1 isoform 2"/>
    <property type="match status" value="1"/>
</dbReference>
<dbReference type="GO" id="GO:0010608">
    <property type="term" value="P:post-transcriptional regulation of gene expression"/>
    <property type="evidence" value="ECO:0007669"/>
    <property type="project" value="UniProtKB-ARBA"/>
</dbReference>
<dbReference type="Proteomes" id="UP000694725">
    <property type="component" value="Unplaced"/>
</dbReference>
<protein>
    <submittedName>
        <fullName evidence="8">Pumilio RNA binding family member 2</fullName>
    </submittedName>
</protein>
<proteinExistence type="predicted"/>
<dbReference type="InterPro" id="IPR001313">
    <property type="entry name" value="Pumilio_RNA-bd_rpt"/>
</dbReference>
<feature type="repeat" description="Pumilio" evidence="5">
    <location>
        <begin position="699"/>
        <end position="736"/>
    </location>
</feature>
<feature type="repeat" description="Pumilio" evidence="5">
    <location>
        <begin position="845"/>
        <end position="880"/>
    </location>
</feature>
<dbReference type="Proteomes" id="UP000694722">
    <property type="component" value="Unplaced"/>
</dbReference>
<feature type="compositionally biased region" description="Low complexity" evidence="6">
    <location>
        <begin position="506"/>
        <end position="520"/>
    </location>
</feature>
<feature type="domain" description="PUM-HD" evidence="7">
    <location>
        <begin position="607"/>
        <end position="949"/>
    </location>
</feature>
<dbReference type="Ensembl" id="ENSSSCT00040013941.1">
    <property type="protein sequence ID" value="ENSSSCP00040005376.1"/>
    <property type="gene ID" value="ENSSSCG00040010663.1"/>
</dbReference>
<feature type="repeat" description="Pumilio" evidence="5">
    <location>
        <begin position="737"/>
        <end position="772"/>
    </location>
</feature>
<keyword evidence="4" id="KW-0694">RNA-binding</keyword>
<dbReference type="Proteomes" id="UP000694726">
    <property type="component" value="Unplaced"/>
</dbReference>
<feature type="repeat" description="Pumilio" evidence="5">
    <location>
        <begin position="809"/>
        <end position="844"/>
    </location>
</feature>
<feature type="repeat" description="Pumilio" evidence="5">
    <location>
        <begin position="881"/>
        <end position="923"/>
    </location>
</feature>
<dbReference type="AlphaFoldDB" id="A0A8D0NFH1"/>
<feature type="repeat" description="Pumilio" evidence="5">
    <location>
        <begin position="627"/>
        <end position="662"/>
    </location>
</feature>
<dbReference type="CDD" id="cd07920">
    <property type="entry name" value="Pumilio"/>
    <property type="match status" value="1"/>
</dbReference>
<feature type="compositionally biased region" description="Polar residues" evidence="6">
    <location>
        <begin position="495"/>
        <end position="505"/>
    </location>
</feature>
<evidence type="ECO:0000256" key="6">
    <source>
        <dbReference type="SAM" id="MobiDB-lite"/>
    </source>
</evidence>
<dbReference type="Ensembl" id="ENSSSCT00065003544.1">
    <property type="protein sequence ID" value="ENSSSCP00065001310.1"/>
    <property type="gene ID" value="ENSSSCG00065002740.1"/>
</dbReference>
<evidence type="ECO:0000256" key="2">
    <source>
        <dbReference type="ARBA" id="ARBA00022490"/>
    </source>
</evidence>
<dbReference type="SMART" id="SM00025">
    <property type="entry name" value="Pumilio"/>
    <property type="match status" value="8"/>
</dbReference>
<feature type="repeat" description="Pumilio" evidence="5">
    <location>
        <begin position="773"/>
        <end position="808"/>
    </location>
</feature>
<reference evidence="8" key="1">
    <citation type="submission" date="2025-05" db="UniProtKB">
        <authorList>
            <consortium name="Ensembl"/>
        </authorList>
    </citation>
    <scope>IDENTIFICATION</scope>
</reference>
<dbReference type="InterPro" id="IPR011989">
    <property type="entry name" value="ARM-like"/>
</dbReference>
<dbReference type="InterPro" id="IPR033712">
    <property type="entry name" value="Pumilio_RNA-bd"/>
</dbReference>
<keyword evidence="3" id="KW-0677">Repeat</keyword>